<comment type="subcellular location">
    <subcellularLocation>
        <location evidence="1">Membrane</location>
        <topology evidence="1">Single-pass membrane protein</topology>
    </subcellularLocation>
</comment>
<dbReference type="STRING" id="400055.SAMN04490243_2127"/>
<dbReference type="EMBL" id="FOYQ01000002">
    <property type="protein sequence ID" value="SFR48593.1"/>
    <property type="molecule type" value="Genomic_DNA"/>
</dbReference>
<evidence type="ECO:0000259" key="5">
    <source>
        <dbReference type="Pfam" id="PF04357"/>
    </source>
</evidence>
<feature type="domain" description="Translocation and assembly module TamB C-terminal" evidence="5">
    <location>
        <begin position="999"/>
        <end position="1422"/>
    </location>
</feature>
<dbReference type="GO" id="GO:0009306">
    <property type="term" value="P:protein secretion"/>
    <property type="evidence" value="ECO:0007669"/>
    <property type="project" value="InterPro"/>
</dbReference>
<organism evidence="6 7">
    <name type="scientific">Robiginitalea myxolifaciens</name>
    <dbReference type="NCBI Taxonomy" id="400055"/>
    <lineage>
        <taxon>Bacteria</taxon>
        <taxon>Pseudomonadati</taxon>
        <taxon>Bacteroidota</taxon>
        <taxon>Flavobacteriia</taxon>
        <taxon>Flavobacteriales</taxon>
        <taxon>Flavobacteriaceae</taxon>
        <taxon>Robiginitalea</taxon>
    </lineage>
</organism>
<evidence type="ECO:0000256" key="3">
    <source>
        <dbReference type="ARBA" id="ARBA00022989"/>
    </source>
</evidence>
<keyword evidence="4" id="KW-0472">Membrane</keyword>
<dbReference type="Proteomes" id="UP000199534">
    <property type="component" value="Unassembled WGS sequence"/>
</dbReference>
<keyword evidence="3" id="KW-1133">Transmembrane helix</keyword>
<keyword evidence="7" id="KW-1185">Reference proteome</keyword>
<accession>A0A1I6H2F6</accession>
<evidence type="ECO:0000256" key="1">
    <source>
        <dbReference type="ARBA" id="ARBA00004167"/>
    </source>
</evidence>
<protein>
    <recommendedName>
        <fullName evidence="5">Translocation and assembly module TamB C-terminal domain-containing protein</fullName>
    </recommendedName>
</protein>
<dbReference type="RefSeq" id="WP_245759805.1">
    <property type="nucleotide sequence ID" value="NZ_FOYQ01000002.1"/>
</dbReference>
<gene>
    <name evidence="6" type="ORF">SAMN04490243_2127</name>
</gene>
<dbReference type="Pfam" id="PF04357">
    <property type="entry name" value="TamB"/>
    <property type="match status" value="1"/>
</dbReference>
<dbReference type="GO" id="GO:0005886">
    <property type="term" value="C:plasma membrane"/>
    <property type="evidence" value="ECO:0007669"/>
    <property type="project" value="InterPro"/>
</dbReference>
<proteinExistence type="predicted"/>
<name>A0A1I6H2F6_9FLAO</name>
<evidence type="ECO:0000313" key="6">
    <source>
        <dbReference type="EMBL" id="SFR48593.1"/>
    </source>
</evidence>
<keyword evidence="2" id="KW-0812">Transmembrane</keyword>
<evidence type="ECO:0000256" key="2">
    <source>
        <dbReference type="ARBA" id="ARBA00022692"/>
    </source>
</evidence>
<dbReference type="InterPro" id="IPR007452">
    <property type="entry name" value="TamB_C"/>
</dbReference>
<sequence length="1475" mass="164150">MLGTVILSLPGVQTRLAKMATNEINETYGTDIRIDRLRVSLISWDTALENIYIQDYQGDTLAHIKELNTSILNLKELAGGQLEFGDIDIDGLYLNLKTYKDAPDTNLGIFIDQLDDGKPRAPGTPPFYFNTTGISIINSRFLLTDENLETSKILDFKNLEIDADDFTILGPEVTAAITALKFRSPRGLEMQDMATNFSYSREQMRFDSLRLQSPGSVINGNLTFSYKREDLVDFTNKVLVDAQFNESTISLDEVNVLAPIFGSGKVASLSAGFSGTLNELTVSDLLLVCDQTGMRGTYEFKNLFDREEPFVINGEIRNITSSYYQLRGLMPEILGPVVPQSVQRLGQFTLRGQAEVTGTSVNAQLNINSPLGSAYADLNMNDVDKAEKATYAGFVSLIDFDLARFTRDKNLGRTSLDLNVEGTGFTQESLNTEIIGEVYTLAYNGYDYKDISVSGIVKDQLFDGSLNSKDPNLIFTFEGLADFGSNPSTFNFNASVDHANLFALNFIDDSVSVFQGDVAMDIIGDDPDNFSGDIRFSQTQFRNANNTYFFEDFQIVSSFDQDTVRTIEINSPDIITGYMRGKFKTRELGRLLQNSAGSIYTNYRPYEISPGQELNFNFSIYNKIVEVFLPEVSFGPNTFIRGNIDADAGDFKLNFRSPSIAAFGNSMDSIDIRVDNKNPLFNTYVAVQDVRTVYYDVRDFELINTTLNDTLFFRTEFKGGSTYNDSYNLNFYHTFNKENKSVIGLKRSDVSFKGNTWVLNREGNDRNKVIINRTLDSLMIQEVVMNNEAREEILLRGELADSTYKDLELRFKIVSLNKITPAIDSLKLSGEVNGVLNVRQEDDIYLPIGNLNISDFGVNNVPMGELDIGIIGNKNLTEFSVNTRITNQNREVFSIIGTVLNQGEYPSANLTASFLDFPLHPFNALGEGVIDQIRGDLKGTARIVGDIRNPEMSGLLTLNGAGLAIPYLNVNYDFAPVSRVRLENQSFDFQNIRLTDTEMSTRAVLDGTIRHQFFDDWNLDLSVDTQGERFLLLNTEFDEDELYYGQAYAVGQGQIRGPTNALVIDFVGATGPGTSLKIPISDIATVGDYSFINFIEKDQRRLEEEGRVLREYEGLELNFDLDVTPDAEVEIVIDQQTGSSLKGRGAGLIFMEINTNGKFNMWGDFVATEGTYRLKYGGIIDRTFKVKPDGRINWDGEPLDALLDMEAVYSLNANPAPLLDNGFARSIPTEVIVRLTGELEQPTVEFDVAFPGASSIVASELQYQLQDPTVKERNALFLLAQGTFVNQTSGLNQNALAGSLIGSATTNWFNKALGANADRLNVALSYEASYNDPNAEVLQEDRVGLSVSTRITDRILFNGRFGVPVGGVSQSAVAGDAEVQLLLNDPGTLSMRIFNRQNDMQQIIGDRQGYTQGVGLSYEVDFNTTGELFRKIFGTQPKEDQRVVPSDSLQVLQPNDSLVPRDSLIRFIPKNKKPF</sequence>
<evidence type="ECO:0000256" key="4">
    <source>
        <dbReference type="ARBA" id="ARBA00023136"/>
    </source>
</evidence>
<reference evidence="6 7" key="1">
    <citation type="submission" date="2016-10" db="EMBL/GenBank/DDBJ databases">
        <authorList>
            <person name="de Groot N.N."/>
        </authorList>
    </citation>
    <scope>NUCLEOTIDE SEQUENCE [LARGE SCALE GENOMIC DNA]</scope>
    <source>
        <strain evidence="6 7">DSM 21019</strain>
    </source>
</reference>
<evidence type="ECO:0000313" key="7">
    <source>
        <dbReference type="Proteomes" id="UP000199534"/>
    </source>
</evidence>